<reference evidence="4 5" key="1">
    <citation type="journal article" date="2012" name="Int. J. Syst. Evol. Microbiol.">
        <title>Vibrio caribbeanicus sp. nov., isolated from the marine sponge Scleritoderma cyanea.</title>
        <authorList>
            <person name="Hoffmann M."/>
            <person name="Monday S.R."/>
            <person name="Allard M.W."/>
            <person name="Strain E.A."/>
            <person name="Whittaker P."/>
            <person name="Naum M."/>
            <person name="McCarthy P.J."/>
            <person name="Lopez J.V."/>
            <person name="Fischer M."/>
            <person name="Brown E.W."/>
        </authorList>
    </citation>
    <scope>NUCLEOTIDE SEQUENCE [LARGE SCALE GENOMIC DNA]</scope>
    <source>
        <strain evidence="4 5">ATCC BAA-2122</strain>
    </source>
</reference>
<keyword evidence="5" id="KW-1185">Reference proteome</keyword>
<dbReference type="RefSeq" id="WP_009601087.1">
    <property type="nucleotide sequence ID" value="NZ_AEIU01000069.1"/>
</dbReference>
<organism evidence="4 5">
    <name type="scientific">Vibrio caribbeanicus ATCC BAA-2122</name>
    <dbReference type="NCBI Taxonomy" id="796620"/>
    <lineage>
        <taxon>Bacteria</taxon>
        <taxon>Pseudomonadati</taxon>
        <taxon>Pseudomonadota</taxon>
        <taxon>Gammaproteobacteria</taxon>
        <taxon>Vibrionales</taxon>
        <taxon>Vibrionaceae</taxon>
        <taxon>Vibrio</taxon>
    </lineage>
</organism>
<dbReference type="STRING" id="796620.VIBC2010_06819"/>
<dbReference type="Proteomes" id="UP000002943">
    <property type="component" value="Unassembled WGS sequence"/>
</dbReference>
<feature type="region of interest" description="Disordered" evidence="3">
    <location>
        <begin position="96"/>
        <end position="120"/>
    </location>
</feature>
<comment type="similarity">
    <text evidence="1">Belongs to the MaoP family.</text>
</comment>
<evidence type="ECO:0000256" key="2">
    <source>
        <dbReference type="ARBA" id="ARBA00093628"/>
    </source>
</evidence>
<dbReference type="AlphaFoldDB" id="E3BJ91"/>
<dbReference type="EMBL" id="AEIU01000069">
    <property type="protein sequence ID" value="EFP96660.1"/>
    <property type="molecule type" value="Genomic_DNA"/>
</dbReference>
<dbReference type="InterPro" id="IPR007335">
    <property type="entry name" value="DUF413"/>
</dbReference>
<sequence>MSDTEFRHGKKRFYDNLKFPRGFAKSGHFTLAEEEMLVLFGDTMSGLELGQLTPETKEEIHFVKVLKQPGKAKSKLERVWLKYIKLARDRRRIHVLASNGNSKNTEPYEDYSDSADIMMD</sequence>
<evidence type="ECO:0000313" key="4">
    <source>
        <dbReference type="EMBL" id="EFP96660.1"/>
    </source>
</evidence>
<evidence type="ECO:0000256" key="3">
    <source>
        <dbReference type="SAM" id="MobiDB-lite"/>
    </source>
</evidence>
<dbReference type="OrthoDB" id="6400110at2"/>
<accession>E3BJ91</accession>
<comment type="caution">
    <text evidence="4">The sequence shown here is derived from an EMBL/GenBank/DDBJ whole genome shotgun (WGS) entry which is preliminary data.</text>
</comment>
<proteinExistence type="inferred from homology"/>
<protein>
    <recommendedName>
        <fullName evidence="2">Macrodomain Ori protein</fullName>
    </recommendedName>
</protein>
<dbReference type="NCBIfam" id="NF008252">
    <property type="entry name" value="PRK11027.1-2"/>
    <property type="match status" value="1"/>
</dbReference>
<name>E3BJ91_9VIBR</name>
<gene>
    <name evidence="4" type="ORF">VIBC2010_06819</name>
</gene>
<feature type="compositionally biased region" description="Acidic residues" evidence="3">
    <location>
        <begin position="107"/>
        <end position="120"/>
    </location>
</feature>
<dbReference type="Pfam" id="PF04219">
    <property type="entry name" value="DUF413"/>
    <property type="match status" value="1"/>
</dbReference>
<dbReference type="eggNOG" id="COG3085">
    <property type="taxonomic scope" value="Bacteria"/>
</dbReference>
<evidence type="ECO:0000256" key="1">
    <source>
        <dbReference type="ARBA" id="ARBA00093464"/>
    </source>
</evidence>
<evidence type="ECO:0000313" key="5">
    <source>
        <dbReference type="Proteomes" id="UP000002943"/>
    </source>
</evidence>